<dbReference type="OrthoDB" id="1938824at2759"/>
<evidence type="ECO:0000256" key="8">
    <source>
        <dbReference type="ARBA" id="ARBA00022737"/>
    </source>
</evidence>
<evidence type="ECO:0000313" key="17">
    <source>
        <dbReference type="EMBL" id="KAJ8445243.1"/>
    </source>
</evidence>
<keyword evidence="18" id="KW-1185">Reference proteome</keyword>
<dbReference type="InterPro" id="IPR055414">
    <property type="entry name" value="LRR_R13L4/SHOC2-like"/>
</dbReference>
<keyword evidence="12" id="KW-1133">Transmembrane helix</keyword>
<dbReference type="Gene3D" id="1.10.510.10">
    <property type="entry name" value="Transferase(Phosphotransferase) domain 1"/>
    <property type="match status" value="1"/>
</dbReference>
<dbReference type="InterPro" id="IPR008271">
    <property type="entry name" value="Ser/Thr_kinase_AS"/>
</dbReference>
<dbReference type="Gene3D" id="3.30.200.20">
    <property type="entry name" value="Phosphorylase Kinase, domain 1"/>
    <property type="match status" value="1"/>
</dbReference>
<dbReference type="Proteomes" id="UP001153076">
    <property type="component" value="Unassembled WGS sequence"/>
</dbReference>
<organism evidence="17 18">
    <name type="scientific">Carnegiea gigantea</name>
    <dbReference type="NCBI Taxonomy" id="171969"/>
    <lineage>
        <taxon>Eukaryota</taxon>
        <taxon>Viridiplantae</taxon>
        <taxon>Streptophyta</taxon>
        <taxon>Embryophyta</taxon>
        <taxon>Tracheophyta</taxon>
        <taxon>Spermatophyta</taxon>
        <taxon>Magnoliopsida</taxon>
        <taxon>eudicotyledons</taxon>
        <taxon>Gunneridae</taxon>
        <taxon>Pentapetalae</taxon>
        <taxon>Caryophyllales</taxon>
        <taxon>Cactineae</taxon>
        <taxon>Cactaceae</taxon>
        <taxon>Cactoideae</taxon>
        <taxon>Echinocereeae</taxon>
        <taxon>Carnegiea</taxon>
    </lineage>
</organism>
<keyword evidence="8" id="KW-0677">Repeat</keyword>
<evidence type="ECO:0000256" key="9">
    <source>
        <dbReference type="ARBA" id="ARBA00022741"/>
    </source>
</evidence>
<evidence type="ECO:0000256" key="12">
    <source>
        <dbReference type="ARBA" id="ARBA00022989"/>
    </source>
</evidence>
<dbReference type="InterPro" id="IPR032675">
    <property type="entry name" value="LRR_dom_sf"/>
</dbReference>
<dbReference type="SMART" id="SM00220">
    <property type="entry name" value="S_TKc"/>
    <property type="match status" value="1"/>
</dbReference>
<keyword evidence="9" id="KW-0547">Nucleotide-binding</keyword>
<dbReference type="PANTHER" id="PTHR48006:SF94">
    <property type="entry name" value="PROTEIN KINASE DOMAIN-CONTAINING PROTEIN"/>
    <property type="match status" value="1"/>
</dbReference>
<gene>
    <name evidence="17" type="ORF">Cgig2_024449</name>
</gene>
<dbReference type="Pfam" id="PF23247">
    <property type="entry name" value="LRR_RPS2"/>
    <property type="match status" value="1"/>
</dbReference>
<evidence type="ECO:0000256" key="14">
    <source>
        <dbReference type="ARBA" id="ARBA00023170"/>
    </source>
</evidence>
<protein>
    <recommendedName>
        <fullName evidence="16">Protein kinase domain-containing protein</fullName>
    </recommendedName>
</protein>
<dbReference type="InterPro" id="IPR027417">
    <property type="entry name" value="P-loop_NTPase"/>
</dbReference>
<evidence type="ECO:0000256" key="5">
    <source>
        <dbReference type="ARBA" id="ARBA00022475"/>
    </source>
</evidence>
<dbReference type="InterPro" id="IPR002182">
    <property type="entry name" value="NB-ARC"/>
</dbReference>
<comment type="similarity">
    <text evidence="4">In the C-terminal section; belongs to the protein kinase superfamily. Ser/Thr protein kinase family.</text>
</comment>
<evidence type="ECO:0000256" key="1">
    <source>
        <dbReference type="ARBA" id="ARBA00004251"/>
    </source>
</evidence>
<keyword evidence="14" id="KW-0675">Receptor</keyword>
<evidence type="ECO:0000256" key="4">
    <source>
        <dbReference type="ARBA" id="ARBA00010217"/>
    </source>
</evidence>
<accession>A0A9Q1QJS7</accession>
<evidence type="ECO:0000256" key="7">
    <source>
        <dbReference type="ARBA" id="ARBA00022729"/>
    </source>
</evidence>
<keyword evidence="5" id="KW-1003">Cell membrane</keyword>
<dbReference type="Pfam" id="PF23598">
    <property type="entry name" value="LRR_14"/>
    <property type="match status" value="1"/>
</dbReference>
<dbReference type="EMBL" id="JAKOGI010000079">
    <property type="protein sequence ID" value="KAJ8445243.1"/>
    <property type="molecule type" value="Genomic_DNA"/>
</dbReference>
<dbReference type="InterPro" id="IPR042197">
    <property type="entry name" value="Apaf_helical"/>
</dbReference>
<reference evidence="17" key="1">
    <citation type="submission" date="2022-04" db="EMBL/GenBank/DDBJ databases">
        <title>Carnegiea gigantea Genome sequencing and assembly v2.</title>
        <authorList>
            <person name="Copetti D."/>
            <person name="Sanderson M.J."/>
            <person name="Burquez A."/>
            <person name="Wojciechowski M.F."/>
        </authorList>
    </citation>
    <scope>NUCLEOTIDE SEQUENCE</scope>
    <source>
        <strain evidence="17">SGP5-SGP5p</strain>
        <tissue evidence="17">Aerial part</tissue>
    </source>
</reference>
<feature type="domain" description="Protein kinase" evidence="16">
    <location>
        <begin position="35"/>
        <end position="302"/>
    </location>
</feature>
<keyword evidence="15" id="KW-0325">Glycoprotein</keyword>
<evidence type="ECO:0000256" key="10">
    <source>
        <dbReference type="ARBA" id="ARBA00022821"/>
    </source>
</evidence>
<dbReference type="PANTHER" id="PTHR48006">
    <property type="entry name" value="LEUCINE-RICH REPEAT-CONTAINING PROTEIN DDB_G0281931-RELATED"/>
    <property type="match status" value="1"/>
</dbReference>
<evidence type="ECO:0000256" key="6">
    <source>
        <dbReference type="ARBA" id="ARBA00022692"/>
    </source>
</evidence>
<dbReference type="FunFam" id="1.10.10.10:FF:000322">
    <property type="entry name" value="Probable disease resistance protein At1g63360"/>
    <property type="match status" value="1"/>
</dbReference>
<sequence length="1310" mass="147873">MSGIFSGGRLKLVRMQLEKENVKLFSYRSLLKATDHFATRMGQGGFGPSFKGTLKDGTIVFIKRLYIAGPLDEKFLLPRVKMMSRIRHPNVVEFVGCCVEDNEWILVNEFIGVHNLQELLFDHHLPQTWAMRAHICLGVALGLEYLHNGISRRVVHGDIKPRNIVLDENYNPKIVGCEAAHVLDDNALHYSGPISGTVGYMDPEFLFTGKCTQKADVYGFGILLLEVISGTKVMRFLGDSGITLLDWVREQQQHNRPLHEIVDPRLTEFPEDEVMRFIDVALLCIQVSSQLRPSMSEVLPMLSGDCDFTERVQSRPQPPAPAGLGDASVLAPEMTGPWLNRQMSADVRAGSNITVKDPISGPSLETSVNSGRVTSTSEQTHMLMHSAVINDPSLQVEGKEQTKVLLPPKLDIGRPIQCTVDKILEALRSDQFGRIAIHGKGGSGKTTVLRTVSDKPAIKYIFDRIILVNIPWPTHRRKIQNEIMQQLSLNLPDSNSEDDIAAEIRNALTGKRILLLLDEVWEFINLHTIGIPIPRHENSNWLVLASRSWDACNIMGDMTIEMEALSGAEVWELFCNRAGNVIDSPEIEGYARAIGAQCCDSPLIISAVASALKGESNVDEWALALQKFDTSNYIAGYPFSLSPCVKYCHDRLKADSVKNCFLYCCLFPRDREIAISMLIDCLVAEGLLGERRIAAYKKGYDIVEHLVNACLLEATNDGQFVKMHNAIRDSALVFLSLEIEGLLTRSDLRPSRTPILKRYKSRFIRKGATATELIRLHDAFETPPTYIYKFLTRVGAQLKEAPVLEEWEPASAIFLMENGLSSLPSEPSCPDLEALLLQRNTCLRVIPTSFFDHMCSLRLLNLSKTRIKVLPDSVSKLENLEVLIMRDCERLSVLPPQIGSLKALEVLDLEGTELLQLPDSIRELTSLKQLRVSFYGSIDHKERNNLPRKLIPDGAISSLDLIELGIFVYPGDRRWTSSVSRIIKEVRSLKLSSLYFHFPDEEHLDHFLWRNKSWKQGNLAMFKFNIGDDFKHAMSQVSYDAEMMHNEEKRCLRFVNGKHIPPSVQAVLCHVTSFYLDHHLSICNLSDFGLNSISALKICILRDCPNLRAIVNDKESPRDVLPCLEYLSINYLWSLNRIWVGKVTAGSLAKLRYLSIQACPSLSYVLTSSMLHNLPNLEELVIEDCALLDRIIIEDEEVTDDDNSKFAEKPGVSMRSIITSETHVLHSLKVLKLHYLPKLQGIWNVYWPPLEYISFYDCPELKNLHMDANAANSIKEIAANKAWWDKLDWDEPELPMRLNERLSHIDLDNL</sequence>
<keyword evidence="6" id="KW-0812">Transmembrane</keyword>
<comment type="similarity">
    <text evidence="3">In the N-terminal section; belongs to the leguminous lectin family.</text>
</comment>
<comment type="similarity">
    <text evidence="2">Belongs to the protein kinase superfamily. TKL Ser/Thr protein kinase family. ROCO subfamily.</text>
</comment>
<evidence type="ECO:0000256" key="11">
    <source>
        <dbReference type="ARBA" id="ARBA00022840"/>
    </source>
</evidence>
<proteinExistence type="inferred from homology"/>
<dbReference type="InterPro" id="IPR036388">
    <property type="entry name" value="WH-like_DNA-bd_sf"/>
</dbReference>
<dbReference type="Pfam" id="PF07714">
    <property type="entry name" value="PK_Tyr_Ser-Thr"/>
    <property type="match status" value="1"/>
</dbReference>
<evidence type="ECO:0000259" key="16">
    <source>
        <dbReference type="PROSITE" id="PS50011"/>
    </source>
</evidence>
<dbReference type="PROSITE" id="PS00108">
    <property type="entry name" value="PROTEIN_KINASE_ST"/>
    <property type="match status" value="1"/>
</dbReference>
<evidence type="ECO:0000256" key="15">
    <source>
        <dbReference type="ARBA" id="ARBA00023180"/>
    </source>
</evidence>
<name>A0A9Q1QJS7_9CARY</name>
<evidence type="ECO:0000256" key="13">
    <source>
        <dbReference type="ARBA" id="ARBA00023136"/>
    </source>
</evidence>
<evidence type="ECO:0000256" key="3">
    <source>
        <dbReference type="ARBA" id="ARBA00008536"/>
    </source>
</evidence>
<dbReference type="Gene3D" id="3.80.10.10">
    <property type="entry name" value="Ribonuclease Inhibitor"/>
    <property type="match status" value="2"/>
</dbReference>
<dbReference type="Pfam" id="PF00931">
    <property type="entry name" value="NB-ARC"/>
    <property type="match status" value="1"/>
</dbReference>
<dbReference type="GO" id="GO:0005524">
    <property type="term" value="F:ATP binding"/>
    <property type="evidence" value="ECO:0007669"/>
    <property type="project" value="UniProtKB-KW"/>
</dbReference>
<dbReference type="InterPro" id="IPR001245">
    <property type="entry name" value="Ser-Thr/Tyr_kinase_cat_dom"/>
</dbReference>
<dbReference type="InterPro" id="IPR057135">
    <property type="entry name" value="At4g27190-like_LRR"/>
</dbReference>
<dbReference type="InterPro" id="IPR000719">
    <property type="entry name" value="Prot_kinase_dom"/>
</dbReference>
<dbReference type="Gene3D" id="3.40.50.300">
    <property type="entry name" value="P-loop containing nucleotide triphosphate hydrolases"/>
    <property type="match status" value="1"/>
</dbReference>
<dbReference type="InterPro" id="IPR051824">
    <property type="entry name" value="LRR_Rcpt-Like_S/T_Kinase"/>
</dbReference>
<keyword evidence="11" id="KW-0067">ATP-binding</keyword>
<dbReference type="SUPFAM" id="SSF56112">
    <property type="entry name" value="Protein kinase-like (PK-like)"/>
    <property type="match status" value="1"/>
</dbReference>
<dbReference type="GO" id="GO:0002229">
    <property type="term" value="P:defense response to oomycetes"/>
    <property type="evidence" value="ECO:0007669"/>
    <property type="project" value="UniProtKB-ARBA"/>
</dbReference>
<keyword evidence="7" id="KW-0732">Signal</keyword>
<dbReference type="SUPFAM" id="SSF52058">
    <property type="entry name" value="L domain-like"/>
    <property type="match status" value="1"/>
</dbReference>
<dbReference type="GO" id="GO:0043531">
    <property type="term" value="F:ADP binding"/>
    <property type="evidence" value="ECO:0007669"/>
    <property type="project" value="InterPro"/>
</dbReference>
<dbReference type="GO" id="GO:0005886">
    <property type="term" value="C:plasma membrane"/>
    <property type="evidence" value="ECO:0007669"/>
    <property type="project" value="UniProtKB-SubCell"/>
</dbReference>
<dbReference type="Gene3D" id="1.10.8.430">
    <property type="entry name" value="Helical domain of apoptotic protease-activating factors"/>
    <property type="match status" value="1"/>
</dbReference>
<dbReference type="SUPFAM" id="SSF52540">
    <property type="entry name" value="P-loop containing nucleoside triphosphate hydrolases"/>
    <property type="match status" value="1"/>
</dbReference>
<evidence type="ECO:0000256" key="2">
    <source>
        <dbReference type="ARBA" id="ARBA00008171"/>
    </source>
</evidence>
<dbReference type="InterPro" id="IPR011009">
    <property type="entry name" value="Kinase-like_dom_sf"/>
</dbReference>
<dbReference type="Gene3D" id="1.10.10.10">
    <property type="entry name" value="Winged helix-like DNA-binding domain superfamily/Winged helix DNA-binding domain"/>
    <property type="match status" value="1"/>
</dbReference>
<dbReference type="GO" id="GO:0004674">
    <property type="term" value="F:protein serine/threonine kinase activity"/>
    <property type="evidence" value="ECO:0007669"/>
    <property type="project" value="UniProtKB-EC"/>
</dbReference>
<comment type="subcellular location">
    <subcellularLocation>
        <location evidence="1">Cell membrane</location>
        <topology evidence="1">Single-pass type I membrane protein</topology>
    </subcellularLocation>
</comment>
<dbReference type="PRINTS" id="PR00364">
    <property type="entry name" value="DISEASERSIST"/>
</dbReference>
<keyword evidence="10" id="KW-0611">Plant defense</keyword>
<keyword evidence="13" id="KW-0472">Membrane</keyword>
<dbReference type="PROSITE" id="PS50011">
    <property type="entry name" value="PROTEIN_KINASE_DOM"/>
    <property type="match status" value="1"/>
</dbReference>
<dbReference type="FunFam" id="1.10.510.10:FF:000240">
    <property type="entry name" value="Lectin-domain containing receptor kinase A4.3"/>
    <property type="match status" value="1"/>
</dbReference>
<comment type="caution">
    <text evidence="17">The sequence shown here is derived from an EMBL/GenBank/DDBJ whole genome shotgun (WGS) entry which is preliminary data.</text>
</comment>
<evidence type="ECO:0000313" key="18">
    <source>
        <dbReference type="Proteomes" id="UP001153076"/>
    </source>
</evidence>